<dbReference type="NCBIfam" id="TIGR00996">
    <property type="entry name" value="Mtu_fam_mce"/>
    <property type="match status" value="1"/>
</dbReference>
<evidence type="ECO:0000313" key="4">
    <source>
        <dbReference type="EMBL" id="OBY31669.1"/>
    </source>
</evidence>
<dbReference type="Pfam" id="PF02470">
    <property type="entry name" value="MlaD"/>
    <property type="match status" value="1"/>
</dbReference>
<evidence type="ECO:0000313" key="5">
    <source>
        <dbReference type="Proteomes" id="UP000092668"/>
    </source>
</evidence>
<comment type="caution">
    <text evidence="4">The sequence shown here is derived from an EMBL/GenBank/DDBJ whole genome shotgun (WGS) entry which is preliminary data.</text>
</comment>
<accession>A0A1B8SG23</accession>
<dbReference type="Proteomes" id="UP000092668">
    <property type="component" value="Unassembled WGS sequence"/>
</dbReference>
<reference evidence="4 5" key="1">
    <citation type="submission" date="2015-06" db="EMBL/GenBank/DDBJ databases">
        <title>Genome sequence of Mycobacterium kumamotonense strain Roo.</title>
        <authorList>
            <person name="Greninger A.L."/>
            <person name="Cunningham G."/>
            <person name="Miller S."/>
        </authorList>
    </citation>
    <scope>NUCLEOTIDE SEQUENCE [LARGE SCALE GENOMIC DNA]</scope>
    <source>
        <strain evidence="4 5">Roo</strain>
    </source>
</reference>
<dbReference type="InterPro" id="IPR024516">
    <property type="entry name" value="Mce_C"/>
</dbReference>
<dbReference type="PATRIC" id="fig|354243.3.peg.2296"/>
<keyword evidence="5" id="KW-1185">Reference proteome</keyword>
<feature type="domain" description="Mce/MlaD" evidence="2">
    <location>
        <begin position="50"/>
        <end position="129"/>
    </location>
</feature>
<protein>
    <submittedName>
        <fullName evidence="4">Mammalian cell entry protein</fullName>
    </submittedName>
</protein>
<dbReference type="InterPro" id="IPR003399">
    <property type="entry name" value="Mce/MlaD"/>
</dbReference>
<dbReference type="AlphaFoldDB" id="A0A1B8SG23"/>
<feature type="region of interest" description="Disordered" evidence="1">
    <location>
        <begin position="127"/>
        <end position="149"/>
    </location>
</feature>
<dbReference type="InterPro" id="IPR052336">
    <property type="entry name" value="MlaD_Phospholipid_Transporter"/>
</dbReference>
<evidence type="ECO:0000259" key="2">
    <source>
        <dbReference type="Pfam" id="PF02470"/>
    </source>
</evidence>
<dbReference type="PANTHER" id="PTHR33371:SF15">
    <property type="entry name" value="LIPOPROTEIN LPRN"/>
    <property type="match status" value="1"/>
</dbReference>
<organism evidence="4 5">
    <name type="scientific">Mycolicibacter kumamotonensis</name>
    <dbReference type="NCBI Taxonomy" id="354243"/>
    <lineage>
        <taxon>Bacteria</taxon>
        <taxon>Bacillati</taxon>
        <taxon>Actinomycetota</taxon>
        <taxon>Actinomycetes</taxon>
        <taxon>Mycobacteriales</taxon>
        <taxon>Mycobacteriaceae</taxon>
        <taxon>Mycolicibacter</taxon>
    </lineage>
</organism>
<evidence type="ECO:0000256" key="1">
    <source>
        <dbReference type="SAM" id="MobiDB-lite"/>
    </source>
</evidence>
<dbReference type="OrthoDB" id="9774928at2"/>
<evidence type="ECO:0000259" key="3">
    <source>
        <dbReference type="Pfam" id="PF11887"/>
    </source>
</evidence>
<dbReference type="Pfam" id="PF11887">
    <property type="entry name" value="Mce4_CUP1"/>
    <property type="match status" value="1"/>
</dbReference>
<dbReference type="InterPro" id="IPR005693">
    <property type="entry name" value="Mce"/>
</dbReference>
<dbReference type="PROSITE" id="PS51257">
    <property type="entry name" value="PROKAR_LIPOPROTEIN"/>
    <property type="match status" value="1"/>
</dbReference>
<gene>
    <name evidence="4" type="ORF">ACT18_11075</name>
</gene>
<dbReference type="GO" id="GO:0005576">
    <property type="term" value="C:extracellular region"/>
    <property type="evidence" value="ECO:0007669"/>
    <property type="project" value="TreeGrafter"/>
</dbReference>
<dbReference type="STRING" id="354243.BST28_15375"/>
<dbReference type="PANTHER" id="PTHR33371">
    <property type="entry name" value="INTERMEMBRANE PHOSPHOLIPID TRANSPORT SYSTEM BINDING PROTEIN MLAD-RELATED"/>
    <property type="match status" value="1"/>
</dbReference>
<proteinExistence type="predicted"/>
<feature type="domain" description="Mammalian cell entry C-terminal" evidence="3">
    <location>
        <begin position="138"/>
        <end position="302"/>
    </location>
</feature>
<dbReference type="EMBL" id="LFOE01000013">
    <property type="protein sequence ID" value="OBY31669.1"/>
    <property type="molecule type" value="Genomic_DNA"/>
</dbReference>
<sequence>MSVKSLAGAVRRAGRRGAALGAGALVLSGCQFGGLNSLNMPGTAGHGRGSYSITVQLPDVTTLPQNSPVMVDDVTVGSVSGLQAVQQPDGSFYAAVKLSLDGNVVLPANAVAKVAQTSLLGSQHIDLSEPHDEPPVGRLKPGDQIPLSRTGRYPSTEEVLSSLGVVVNQGNLGALQDITEEAYAAVAGRAGTFAGLLPRLAELTASLDRQAQDIIAAAEGLNRIGVTLARSAPSLARALDTMPAALAVLNDNRSNIVDAFGALQRLATVGSRIMSETKEDFAADIKGLYPVVKAFADNANELVTAFPFIPTFPFPSMYLRNAVRGDFLNVYVTFDLTLRRFGESVFTTGAFDPNMPHMHDVLNPPDFLIGEMANLSGQAADPFKIPPGTAPNYGD</sequence>
<name>A0A1B8SG23_9MYCO</name>
<dbReference type="RefSeq" id="WP_065288199.1">
    <property type="nucleotide sequence ID" value="NZ_LFOE01000013.1"/>
</dbReference>